<dbReference type="Proteomes" id="UP001320831">
    <property type="component" value="Unassembled WGS sequence"/>
</dbReference>
<dbReference type="InterPro" id="IPR017850">
    <property type="entry name" value="Alkaline_phosphatase_core_sf"/>
</dbReference>
<dbReference type="GO" id="GO:0047753">
    <property type="term" value="F:choline-sulfatase activity"/>
    <property type="evidence" value="ECO:0007669"/>
    <property type="project" value="UniProtKB-EC"/>
</dbReference>
<evidence type="ECO:0000313" key="7">
    <source>
        <dbReference type="Proteomes" id="UP001320831"/>
    </source>
</evidence>
<dbReference type="RefSeq" id="WP_260900649.1">
    <property type="nucleotide sequence ID" value="NZ_JAOCZP010000001.1"/>
</dbReference>
<evidence type="ECO:0000256" key="1">
    <source>
        <dbReference type="ARBA" id="ARBA00008779"/>
    </source>
</evidence>
<comment type="similarity">
    <text evidence="1">Belongs to the sulfatase family.</text>
</comment>
<dbReference type="PANTHER" id="PTHR45953:SF1">
    <property type="entry name" value="IDURONATE 2-SULFATASE"/>
    <property type="match status" value="1"/>
</dbReference>
<gene>
    <name evidence="6" type="primary">betC</name>
    <name evidence="6" type="ORF">N5A92_04410</name>
</gene>
<dbReference type="InterPro" id="IPR017785">
    <property type="entry name" value="Choline-sulfatase"/>
</dbReference>
<accession>A0ABT2LI79</accession>
<dbReference type="EMBL" id="JAOCZP010000001">
    <property type="protein sequence ID" value="MCT7374275.1"/>
    <property type="molecule type" value="Genomic_DNA"/>
</dbReference>
<dbReference type="Pfam" id="PF00884">
    <property type="entry name" value="Sulfatase"/>
    <property type="match status" value="1"/>
</dbReference>
<sequence length="504" mass="56745">MQRPNILVLMVDQLNGTLFPDGPAAFLHTPNLSALAARSARFVNTYTASPLCAPGRASFMSGQLPSRTRVYDNAAEFTSDIPTYAHHLRRAGYHTCLSGKMHFVGPDQLHGFEERLTTDIYPADFGWTPDYTRPGERIDWWYHNLGSVTGAGVAEITNQLEYDDEVAYHATRKLYDLARGHDGRPWCLTVSFTHPHDPYVARRRFWDLYADCSALDPLVPPIPFSEQDPHSQRLMLASDYTAYNITPEDVRRSRRAYFANISYLDGKFGEILDVLARTRQEDNTIILFLSDHGDMLGERGLWFKMSFLEGSARVPLMIAAPGLSAGRMDAPASTLDVVPTLAELAGVDLDEVRPWTDGESLVGVASGTRRRAAVPMEYAGEGSYAPLVALRDGRYKLALCEFDPPQLFDLNEDPHERTNLAADPAYAAVLAAMTKAASERWDLGRFDAEVRASQARRRVVYEALRHGAYYPWDYEPLQRASERYMRNHMDLNVLEEAKRFPRGE</sequence>
<evidence type="ECO:0000256" key="2">
    <source>
        <dbReference type="ARBA" id="ARBA00022723"/>
    </source>
</evidence>
<dbReference type="InterPro" id="IPR000917">
    <property type="entry name" value="Sulfatase_N"/>
</dbReference>
<evidence type="ECO:0000259" key="5">
    <source>
        <dbReference type="Pfam" id="PF12411"/>
    </source>
</evidence>
<dbReference type="NCBIfam" id="TIGR03417">
    <property type="entry name" value="chol_sulfatase"/>
    <property type="match status" value="1"/>
</dbReference>
<keyword evidence="2" id="KW-0479">Metal-binding</keyword>
<keyword evidence="7" id="KW-1185">Reference proteome</keyword>
<organism evidence="6 7">
    <name type="scientific">Chelativorans salis</name>
    <dbReference type="NCBI Taxonomy" id="2978478"/>
    <lineage>
        <taxon>Bacteria</taxon>
        <taxon>Pseudomonadati</taxon>
        <taxon>Pseudomonadota</taxon>
        <taxon>Alphaproteobacteria</taxon>
        <taxon>Hyphomicrobiales</taxon>
        <taxon>Phyllobacteriaceae</taxon>
        <taxon>Chelativorans</taxon>
    </lineage>
</organism>
<evidence type="ECO:0000256" key="3">
    <source>
        <dbReference type="ARBA" id="ARBA00022801"/>
    </source>
</evidence>
<dbReference type="PANTHER" id="PTHR45953">
    <property type="entry name" value="IDURONATE 2-SULFATASE"/>
    <property type="match status" value="1"/>
</dbReference>
<feature type="domain" description="Sulfatase N-terminal" evidence="4">
    <location>
        <begin position="4"/>
        <end position="347"/>
    </location>
</feature>
<dbReference type="CDD" id="cd16032">
    <property type="entry name" value="choline-sulfatase"/>
    <property type="match status" value="1"/>
</dbReference>
<reference evidence="6 7" key="1">
    <citation type="submission" date="2022-09" db="EMBL/GenBank/DDBJ databases">
        <title>Chelativorans salina sp. nov., a novel slightly halophilic bacterium isolated from a saline lake sediment enrichment.</title>
        <authorList>
            <person name="Gao L."/>
            <person name="Fang B.-Z."/>
            <person name="Li W.-J."/>
        </authorList>
    </citation>
    <scope>NUCLEOTIDE SEQUENCE [LARGE SCALE GENOMIC DNA]</scope>
    <source>
        <strain evidence="6 7">EGI FJ00035</strain>
    </source>
</reference>
<dbReference type="Pfam" id="PF12411">
    <property type="entry name" value="Choline_sulf_C"/>
    <property type="match status" value="1"/>
</dbReference>
<dbReference type="PROSITE" id="PS00149">
    <property type="entry name" value="SULFATASE_2"/>
    <property type="match status" value="1"/>
</dbReference>
<keyword evidence="3 6" id="KW-0378">Hydrolase</keyword>
<evidence type="ECO:0000259" key="4">
    <source>
        <dbReference type="Pfam" id="PF00884"/>
    </source>
</evidence>
<name>A0ABT2LI79_9HYPH</name>
<dbReference type="EC" id="3.1.6.6" evidence="6"/>
<dbReference type="Gene3D" id="3.40.720.10">
    <property type="entry name" value="Alkaline Phosphatase, subunit A"/>
    <property type="match status" value="1"/>
</dbReference>
<evidence type="ECO:0000313" key="6">
    <source>
        <dbReference type="EMBL" id="MCT7374275.1"/>
    </source>
</evidence>
<dbReference type="SUPFAM" id="SSF53649">
    <property type="entry name" value="Alkaline phosphatase-like"/>
    <property type="match status" value="1"/>
</dbReference>
<feature type="domain" description="Choline sulfatase enzyme C-terminal" evidence="5">
    <location>
        <begin position="449"/>
        <end position="500"/>
    </location>
</feature>
<comment type="caution">
    <text evidence="6">The sequence shown here is derived from an EMBL/GenBank/DDBJ whole genome shotgun (WGS) entry which is preliminary data.</text>
</comment>
<dbReference type="InterPro" id="IPR024607">
    <property type="entry name" value="Sulfatase_CS"/>
</dbReference>
<protein>
    <submittedName>
        <fullName evidence="6">Choline-sulfatase</fullName>
        <ecNumber evidence="6">3.1.6.6</ecNumber>
    </submittedName>
</protein>
<dbReference type="InterPro" id="IPR025863">
    <property type="entry name" value="Choline_sulf_C_dom"/>
</dbReference>
<proteinExistence type="inferred from homology"/>